<dbReference type="Proteomes" id="UP001160148">
    <property type="component" value="Unassembled WGS sequence"/>
</dbReference>
<dbReference type="AlphaFoldDB" id="A0AAV0WWA8"/>
<evidence type="ECO:0000313" key="2">
    <source>
        <dbReference type="Proteomes" id="UP001160148"/>
    </source>
</evidence>
<gene>
    <name evidence="1" type="ORF">MEUPH1_LOCUS15632</name>
</gene>
<accession>A0AAV0WWA8</accession>
<dbReference type="EMBL" id="CARXXK010000003">
    <property type="protein sequence ID" value="CAI6360315.1"/>
    <property type="molecule type" value="Genomic_DNA"/>
</dbReference>
<organism evidence="1 2">
    <name type="scientific">Macrosiphum euphorbiae</name>
    <name type="common">potato aphid</name>
    <dbReference type="NCBI Taxonomy" id="13131"/>
    <lineage>
        <taxon>Eukaryota</taxon>
        <taxon>Metazoa</taxon>
        <taxon>Ecdysozoa</taxon>
        <taxon>Arthropoda</taxon>
        <taxon>Hexapoda</taxon>
        <taxon>Insecta</taxon>
        <taxon>Pterygota</taxon>
        <taxon>Neoptera</taxon>
        <taxon>Paraneoptera</taxon>
        <taxon>Hemiptera</taxon>
        <taxon>Sternorrhyncha</taxon>
        <taxon>Aphidomorpha</taxon>
        <taxon>Aphidoidea</taxon>
        <taxon>Aphididae</taxon>
        <taxon>Macrosiphini</taxon>
        <taxon>Macrosiphum</taxon>
    </lineage>
</organism>
<reference evidence="1 2" key="1">
    <citation type="submission" date="2023-01" db="EMBL/GenBank/DDBJ databases">
        <authorList>
            <person name="Whitehead M."/>
        </authorList>
    </citation>
    <scope>NUCLEOTIDE SEQUENCE [LARGE SCALE GENOMIC DNA]</scope>
</reference>
<keyword evidence="2" id="KW-1185">Reference proteome</keyword>
<sequence>MWPFNRIWNEENPETNTIVRVPIAKVVVHIYKKDRKYVELDLRGTNLRQSKSWVDNCMSKLRPRTPPGMYVEVKKRLIKKLHITIYKKKRINIPVEIHKENEIISKKNRFDRRKTTC</sequence>
<protein>
    <submittedName>
        <fullName evidence="1">Uncharacterized protein</fullName>
    </submittedName>
</protein>
<name>A0AAV0WWA8_9HEMI</name>
<proteinExistence type="predicted"/>
<comment type="caution">
    <text evidence="1">The sequence shown here is derived from an EMBL/GenBank/DDBJ whole genome shotgun (WGS) entry which is preliminary data.</text>
</comment>
<evidence type="ECO:0000313" key="1">
    <source>
        <dbReference type="EMBL" id="CAI6360315.1"/>
    </source>
</evidence>